<accession>A0A5N7C146</accession>
<dbReference type="AlphaFoldDB" id="A0A5N7C146"/>
<organism evidence="1">
    <name type="scientific">Petromyces alliaceus</name>
    <name type="common">Aspergillus alliaceus</name>
    <dbReference type="NCBI Taxonomy" id="209559"/>
    <lineage>
        <taxon>Eukaryota</taxon>
        <taxon>Fungi</taxon>
        <taxon>Dikarya</taxon>
        <taxon>Ascomycota</taxon>
        <taxon>Pezizomycotina</taxon>
        <taxon>Eurotiomycetes</taxon>
        <taxon>Eurotiomycetidae</taxon>
        <taxon>Eurotiales</taxon>
        <taxon>Aspergillaceae</taxon>
        <taxon>Aspergillus</taxon>
        <taxon>Aspergillus subgen. Circumdati</taxon>
    </lineage>
</organism>
<evidence type="ECO:0008006" key="2">
    <source>
        <dbReference type="Google" id="ProtNLM"/>
    </source>
</evidence>
<dbReference type="EMBL" id="ML735287">
    <property type="protein sequence ID" value="KAE8387814.1"/>
    <property type="molecule type" value="Genomic_DNA"/>
</dbReference>
<dbReference type="Proteomes" id="UP000326877">
    <property type="component" value="Unassembled WGS sequence"/>
</dbReference>
<reference evidence="1" key="1">
    <citation type="submission" date="2019-04" db="EMBL/GenBank/DDBJ databases">
        <title>Friends and foes A comparative genomics studyof 23 Aspergillus species from section Flavi.</title>
        <authorList>
            <consortium name="DOE Joint Genome Institute"/>
            <person name="Kjaerbolling I."/>
            <person name="Vesth T."/>
            <person name="Frisvad J.C."/>
            <person name="Nybo J.L."/>
            <person name="Theobald S."/>
            <person name="Kildgaard S."/>
            <person name="Isbrandt T."/>
            <person name="Kuo A."/>
            <person name="Sato A."/>
            <person name="Lyhne E.K."/>
            <person name="Kogle M.E."/>
            <person name="Wiebenga A."/>
            <person name="Kun R.S."/>
            <person name="Lubbers R.J."/>
            <person name="Makela M.R."/>
            <person name="Barry K."/>
            <person name="Chovatia M."/>
            <person name="Clum A."/>
            <person name="Daum C."/>
            <person name="Haridas S."/>
            <person name="He G."/>
            <person name="LaButti K."/>
            <person name="Lipzen A."/>
            <person name="Mondo S."/>
            <person name="Riley R."/>
            <person name="Salamov A."/>
            <person name="Simmons B.A."/>
            <person name="Magnuson J.K."/>
            <person name="Henrissat B."/>
            <person name="Mortensen U.H."/>
            <person name="Larsen T.O."/>
            <person name="Devries R.P."/>
            <person name="Grigoriev I.V."/>
            <person name="Machida M."/>
            <person name="Baker S.E."/>
            <person name="Andersen M.R."/>
        </authorList>
    </citation>
    <scope>NUCLEOTIDE SEQUENCE [LARGE SCALE GENOMIC DNA]</scope>
    <source>
        <strain evidence="1">IBT 14317</strain>
    </source>
</reference>
<name>A0A5N7C146_PETAA</name>
<gene>
    <name evidence="1" type="ORF">BDV23DRAFT_160297</name>
</gene>
<dbReference type="OrthoDB" id="4216928at2759"/>
<proteinExistence type="predicted"/>
<evidence type="ECO:0000313" key="1">
    <source>
        <dbReference type="EMBL" id="KAE8387814.1"/>
    </source>
</evidence>
<protein>
    <recommendedName>
        <fullName evidence="2">Transcription factor domain-containing protein</fullName>
    </recommendedName>
</protein>
<sequence length="226" mass="25520">MSELLAEPTPSSLTDHLARVQALLVYQIICLFDGDDHQRSIAERRIPTLMSWSSQMLECARISSEYIQLAQSGHGPQEPRQEALWKAWILGESVRRTWMIRTTIVAVYELLKWGRTSCAGGVKFTARAGLWEAPTAQRWVAACQQQDVLFLSGADANRLFVQTRPNEVDEFVHFILTVIFGLEAVVTWVRNTGYSQTGTTEDGLYTSLTFEEPRYRLCDDDSEAAA</sequence>